<gene>
    <name evidence="1" type="ORF">DEM34_14855</name>
</gene>
<evidence type="ECO:0000313" key="1">
    <source>
        <dbReference type="EMBL" id="PWG61743.1"/>
    </source>
</evidence>
<keyword evidence="2" id="KW-1185">Reference proteome</keyword>
<comment type="caution">
    <text evidence="1">The sequence shown here is derived from an EMBL/GenBank/DDBJ whole genome shotgun (WGS) entry which is preliminary data.</text>
</comment>
<dbReference type="AlphaFoldDB" id="A0A2U2MY68"/>
<reference evidence="1 2" key="1">
    <citation type="submission" date="2018-05" db="EMBL/GenBank/DDBJ databases">
        <title>Spiribacter halobius sp. nov., a moderately halophilic bacterium isolated from marine solar saltern.</title>
        <authorList>
            <person name="Zheng W.-S."/>
            <person name="Lu D.-C."/>
            <person name="Du Z.-J."/>
        </authorList>
    </citation>
    <scope>NUCLEOTIDE SEQUENCE [LARGE SCALE GENOMIC DNA]</scope>
    <source>
        <strain evidence="1 2">E85</strain>
    </source>
</reference>
<proteinExistence type="predicted"/>
<name>A0A2U2MY68_9GAMM</name>
<dbReference type="EMBL" id="QFFI01000027">
    <property type="protein sequence ID" value="PWG61743.1"/>
    <property type="molecule type" value="Genomic_DNA"/>
</dbReference>
<dbReference type="RefSeq" id="WP_109679615.1">
    <property type="nucleotide sequence ID" value="NZ_CP086615.1"/>
</dbReference>
<sequence length="156" mass="17089">MNQTATARPLDEPRLDELWDSTVARYAYEGGPLAAEARAELVRRGLAETASAPAEAVHAVIQGNERRIEHALGELMRAAVASQREGRASVFVTYFGHVNAVDVYARRVADTSDSDAFLLKRVMIDLTGPLSDRPADRLYELAARIDALHSDMEPGQ</sequence>
<dbReference type="Proteomes" id="UP000245474">
    <property type="component" value="Unassembled WGS sequence"/>
</dbReference>
<organism evidence="1 2">
    <name type="scientific">Sediminicurvatus halobius</name>
    <dbReference type="NCBI Taxonomy" id="2182432"/>
    <lineage>
        <taxon>Bacteria</taxon>
        <taxon>Pseudomonadati</taxon>
        <taxon>Pseudomonadota</taxon>
        <taxon>Gammaproteobacteria</taxon>
        <taxon>Chromatiales</taxon>
        <taxon>Ectothiorhodospiraceae</taxon>
        <taxon>Sediminicurvatus</taxon>
    </lineage>
</organism>
<evidence type="ECO:0000313" key="2">
    <source>
        <dbReference type="Proteomes" id="UP000245474"/>
    </source>
</evidence>
<accession>A0A2U2MY68</accession>
<protein>
    <submittedName>
        <fullName evidence="1">Uncharacterized protein</fullName>
    </submittedName>
</protein>